<dbReference type="Proteomes" id="UP000177979">
    <property type="component" value="Unassembled WGS sequence"/>
</dbReference>
<dbReference type="PRINTS" id="PR00097">
    <property type="entry name" value="ANTSNTHASEII"/>
</dbReference>
<sequence length="99" mass="11321">MGYLKYATRFSSKTSLVHHNGHHLFEGLENPFNACRYRSLAVTTQEAEKHGLDVIAWTQEDEVMAVVHRVYKNVLGVQFHPESIFTEGGLTVLQNFLKM</sequence>
<dbReference type="PROSITE" id="PS51273">
    <property type="entry name" value="GATASE_TYPE_1"/>
    <property type="match status" value="1"/>
</dbReference>
<reference evidence="3 4" key="1">
    <citation type="journal article" date="2016" name="Nat. Commun.">
        <title>Thousands of microbial genomes shed light on interconnected biogeochemical processes in an aquifer system.</title>
        <authorList>
            <person name="Anantharaman K."/>
            <person name="Brown C.T."/>
            <person name="Hug L.A."/>
            <person name="Sharon I."/>
            <person name="Castelle C.J."/>
            <person name="Probst A.J."/>
            <person name="Thomas B.C."/>
            <person name="Singh A."/>
            <person name="Wilkins M.J."/>
            <person name="Karaoz U."/>
            <person name="Brodie E.L."/>
            <person name="Williams K.H."/>
            <person name="Hubbard S.S."/>
            <person name="Banfield J.F."/>
        </authorList>
    </citation>
    <scope>NUCLEOTIDE SEQUENCE [LARGE SCALE GENOMIC DNA]</scope>
</reference>
<dbReference type="Pfam" id="PF00117">
    <property type="entry name" value="GATase"/>
    <property type="match status" value="1"/>
</dbReference>
<evidence type="ECO:0000256" key="1">
    <source>
        <dbReference type="ARBA" id="ARBA00022962"/>
    </source>
</evidence>
<comment type="caution">
    <text evidence="3">The sequence shown here is derived from an EMBL/GenBank/DDBJ whole genome shotgun (WGS) entry which is preliminary data.</text>
</comment>
<dbReference type="PANTHER" id="PTHR43418:SF4">
    <property type="entry name" value="MULTIFUNCTIONAL TRYPTOPHAN BIOSYNTHESIS PROTEIN"/>
    <property type="match status" value="1"/>
</dbReference>
<feature type="domain" description="Glutamine amidotransferase" evidence="2">
    <location>
        <begin position="11"/>
        <end position="97"/>
    </location>
</feature>
<dbReference type="GO" id="GO:0000162">
    <property type="term" value="P:L-tryptophan biosynthetic process"/>
    <property type="evidence" value="ECO:0007669"/>
    <property type="project" value="TreeGrafter"/>
</dbReference>
<dbReference type="Gene3D" id="3.40.50.880">
    <property type="match status" value="1"/>
</dbReference>
<proteinExistence type="predicted"/>
<gene>
    <name evidence="3" type="ORF">A2703_03440</name>
</gene>
<accession>A0A1F5EVU5</accession>
<name>A0A1F5EVU5_9BACT</name>
<keyword evidence="1" id="KW-0315">Glutamine amidotransferase</keyword>
<dbReference type="AlphaFoldDB" id="A0A1F5EVU5"/>
<dbReference type="InterPro" id="IPR050472">
    <property type="entry name" value="Anth_synth/Amidotransfase"/>
</dbReference>
<dbReference type="EMBL" id="MFAG01000030">
    <property type="protein sequence ID" value="OGD71513.1"/>
    <property type="molecule type" value="Genomic_DNA"/>
</dbReference>
<evidence type="ECO:0000313" key="3">
    <source>
        <dbReference type="EMBL" id="OGD71513.1"/>
    </source>
</evidence>
<dbReference type="GO" id="GO:0004049">
    <property type="term" value="F:anthranilate synthase activity"/>
    <property type="evidence" value="ECO:0007669"/>
    <property type="project" value="TreeGrafter"/>
</dbReference>
<dbReference type="PANTHER" id="PTHR43418">
    <property type="entry name" value="MULTIFUNCTIONAL TRYPTOPHAN BIOSYNTHESIS PROTEIN-RELATED"/>
    <property type="match status" value="1"/>
</dbReference>
<evidence type="ECO:0000259" key="2">
    <source>
        <dbReference type="Pfam" id="PF00117"/>
    </source>
</evidence>
<dbReference type="SUPFAM" id="SSF52317">
    <property type="entry name" value="Class I glutamine amidotransferase-like"/>
    <property type="match status" value="1"/>
</dbReference>
<dbReference type="GO" id="GO:0005829">
    <property type="term" value="C:cytosol"/>
    <property type="evidence" value="ECO:0007669"/>
    <property type="project" value="TreeGrafter"/>
</dbReference>
<protein>
    <recommendedName>
        <fullName evidence="2">Glutamine amidotransferase domain-containing protein</fullName>
    </recommendedName>
</protein>
<dbReference type="InterPro" id="IPR017926">
    <property type="entry name" value="GATASE"/>
</dbReference>
<evidence type="ECO:0000313" key="4">
    <source>
        <dbReference type="Proteomes" id="UP000177979"/>
    </source>
</evidence>
<dbReference type="InterPro" id="IPR029062">
    <property type="entry name" value="Class_I_gatase-like"/>
</dbReference>
<dbReference type="STRING" id="1817722.A2703_03440"/>
<organism evidence="3 4">
    <name type="scientific">Candidatus Collierbacteria bacterium RIFCSPHIGHO2_01_FULL_50_25</name>
    <dbReference type="NCBI Taxonomy" id="1817722"/>
    <lineage>
        <taxon>Bacteria</taxon>
        <taxon>Candidatus Collieribacteriota</taxon>
    </lineage>
</organism>